<evidence type="ECO:0000313" key="2">
    <source>
        <dbReference type="EMBL" id="CAG6557951.1"/>
    </source>
</evidence>
<organism evidence="2">
    <name type="scientific">Culex pipiens</name>
    <name type="common">House mosquito</name>
    <dbReference type="NCBI Taxonomy" id="7175"/>
    <lineage>
        <taxon>Eukaryota</taxon>
        <taxon>Metazoa</taxon>
        <taxon>Ecdysozoa</taxon>
        <taxon>Arthropoda</taxon>
        <taxon>Hexapoda</taxon>
        <taxon>Insecta</taxon>
        <taxon>Pterygota</taxon>
        <taxon>Neoptera</taxon>
        <taxon>Endopterygota</taxon>
        <taxon>Diptera</taxon>
        <taxon>Nematocera</taxon>
        <taxon>Culicoidea</taxon>
        <taxon>Culicidae</taxon>
        <taxon>Culicinae</taxon>
        <taxon>Culicini</taxon>
        <taxon>Culex</taxon>
        <taxon>Culex</taxon>
    </lineage>
</organism>
<proteinExistence type="predicted"/>
<dbReference type="EMBL" id="HBUE01258854">
    <property type="protein sequence ID" value="CAG6557951.1"/>
    <property type="molecule type" value="Transcribed_RNA"/>
</dbReference>
<dbReference type="EMBL" id="HBUE01153812">
    <property type="protein sequence ID" value="CAG6506635.1"/>
    <property type="molecule type" value="Transcribed_RNA"/>
</dbReference>
<sequence>MLRCLVQVHHLRGQFGKFVRVRPVDGELPEHNPEPAGGHQPDLYRAQRKADCGGESARCDRSGARAGQFGHEGGSADGAGRWQREQGRRCHVLLLGGRGPGAVRGRLEGDRFAAAAVHVYGTQHFEHHVESSATVGSANRTN</sequence>
<evidence type="ECO:0000256" key="1">
    <source>
        <dbReference type="SAM" id="MobiDB-lite"/>
    </source>
</evidence>
<dbReference type="AlphaFoldDB" id="A0A8D8ITT1"/>
<reference evidence="2" key="1">
    <citation type="submission" date="2021-05" db="EMBL/GenBank/DDBJ databases">
        <authorList>
            <person name="Alioto T."/>
            <person name="Alioto T."/>
            <person name="Gomez Garrido J."/>
        </authorList>
    </citation>
    <scope>NUCLEOTIDE SEQUENCE</scope>
</reference>
<accession>A0A8D8ITT1</accession>
<feature type="region of interest" description="Disordered" evidence="1">
    <location>
        <begin position="60"/>
        <end position="82"/>
    </location>
</feature>
<protein>
    <submittedName>
        <fullName evidence="2">(northern house mosquito) hypothetical protein</fullName>
    </submittedName>
</protein>
<name>A0A8D8ITT1_CULPI</name>